<dbReference type="Gene3D" id="3.40.50.12780">
    <property type="entry name" value="N-terminal domain of ligase-like"/>
    <property type="match status" value="2"/>
</dbReference>
<feature type="compositionally biased region" description="Low complexity" evidence="5">
    <location>
        <begin position="165"/>
        <end position="180"/>
    </location>
</feature>
<reference evidence="8" key="1">
    <citation type="submission" date="2020-06" db="EMBL/GenBank/DDBJ databases">
        <authorList>
            <consortium name="Wellcome Sanger Institute Data Sharing"/>
        </authorList>
    </citation>
    <scope>NUCLEOTIDE SEQUENCE [LARGE SCALE GENOMIC DNA]</scope>
</reference>
<dbReference type="SUPFAM" id="SSF56801">
    <property type="entry name" value="Acetyl-CoA synthetase-like"/>
    <property type="match status" value="2"/>
</dbReference>
<proteinExistence type="inferred from homology"/>
<name>A0A8C5H3M4_GOUWI</name>
<sequence length="1523" mass="165664">MADRGVDLSSLPKEVRDQLAELDLELSEGNGGGVDGEVGEMLGLVLALSPSHSADPSPEAPGPSTSSPSKHHRAHRSGGARDERYRSDIHTEAVQAALAKHKEEKMAPPMPTKRRSAFVQSPMDACTPPDTSSASEDEGSLRRKAALSAVLAQSLQSPDYWINRSVQSSSTSSSASSTLSHGEPKSQPQPQPQPAASLGSRVDLPPAVRGMSRGQSRSSMMETADGVPVSSRVSTKIQQLLNTLKRPKRPPLSEFFLDDSEEIVEVPQPDPNTPKPEGRQIIPVKGEPLGVVSNWPPALQAALARWGATQAKSPALTALDITGKPLYTLTYGKLWSRSLKLAYTLLNKLGTKSEPVLQTGDRVALVYPNSDPGMFWVAFYGCLLAEVIPVPIEVPLSRQDAGSQQIGFLLGSCGVSLALTSEVCLKGLPKTPNGEIIQFKGWPRMKWVVTDTKYLTKPSKDWQPHIPTANTDTAYIEYKATKEGTVMGVAVSKISMLTHCQALTQACNYCEGETLVNVLDCKKDMGLWHGVLTSVMNRIHTITVPYAVMKACPISWVQRVHIHKARVALVKCRDLHWAMMAHKEQKDTNLSSIRMLIVADGANPWSVSSCDAFLNVFQSNGLKPEVICPCATSAEALTVAIRRPGARGAPLPARAILSMGGLSHGVIRVNTEDKNSALTVQDVGHIMPGALMCIVKPDGPPQLCKTDEIGEIVINSRAGGTMYYGLPGLTKNTFEVIPVNQAGAPIGEIPFSRTGLLGFVGPGSLVFVVGKNEGLLIVSGRRHNADDLVATALAVEPVKTVYRGRIAVFSVTVFYDERIVIVAEQRPDASEEDSFQWMSRVLQAIDSIHQVGLYCLALVPANTLPKTPLGGIHICETKQNFLEGNLHPCNILLCPHTCVTNLPKPRQKQPVDVGPASMLVGNLVAGKRIAQATGRELGMVEDQDLIRKINLRFVLWKIIFFSGVAVCTATCAQLHKRAEKITATFIRERRSYTGDNVVLLYPPGIDLIAAFYGCLYAGVVPVTVRPPHPQNLAATLPTVRMIIDVSKASCILTTQPLMRILRSREAAASVNVKTWPTIIDTDDLPRKRPPNIYKPPTAEMLAYLDFSVSTTGMLTGVKMSHAAISTLCRSIKLQCELYSSRQVAICLDPYCGLGFVLWCLSSVYSGHQSILIPPLELESSLPLWLSTLSQYKIRDTFCSYSVMELCTKGLGTQTEILKARGLNLSCVRSCVVIAEERPRLALTQSFSKLFKDIGLSSRAVSTAFGSRVNLAIGMQGTAGPDPSTVYVDMKSLRHDRVRLVERGAPQSLPLMESGTILPGVRVIIVNPETRGPLGDSHLGEIWVHSPHSASGYYTIYGEESLQADHFNTRLSFGEPQTLWARTGYLGFIKRTELLDASGDRHDALFVVGSLDETLELRGLRYHPIDIETSVSRAHRSIAESAVFTWTNLLVVVAELGGSEQEALDLVPLVTNVVLEEHHLIVGVVVIVDPGVIPINSRGEKQRMHLRDSFLADQLDPIYVAYNM</sequence>
<feature type="transmembrane region" description="Helical" evidence="6">
    <location>
        <begin position="953"/>
        <end position="975"/>
    </location>
</feature>
<keyword evidence="6" id="KW-0812">Transmembrane</keyword>
<gene>
    <name evidence="8" type="primary">dip2ba</name>
</gene>
<evidence type="ECO:0000256" key="2">
    <source>
        <dbReference type="ARBA" id="ARBA00007735"/>
    </source>
</evidence>
<evidence type="ECO:0000313" key="8">
    <source>
        <dbReference type="Ensembl" id="ENSGWIP00000039634.1"/>
    </source>
</evidence>
<comment type="similarity">
    <text evidence="2">Belongs to the DIP2 family.</text>
</comment>
<comment type="subcellular location">
    <subcellularLocation>
        <location evidence="1">Cell projection</location>
        <location evidence="1">Neuron projection</location>
    </subcellularLocation>
</comment>
<keyword evidence="6" id="KW-0472">Membrane</keyword>
<dbReference type="Pfam" id="PF23024">
    <property type="entry name" value="AMP-dom_DIP2-like"/>
    <property type="match status" value="1"/>
</dbReference>
<protein>
    <submittedName>
        <fullName evidence="8">Disco-interacting protein 2 homolog B-A</fullName>
    </submittedName>
</protein>
<evidence type="ECO:0000313" key="9">
    <source>
        <dbReference type="Proteomes" id="UP000694680"/>
    </source>
</evidence>
<dbReference type="GO" id="GO:0043005">
    <property type="term" value="C:neuron projection"/>
    <property type="evidence" value="ECO:0007669"/>
    <property type="project" value="UniProtKB-SubCell"/>
</dbReference>
<feature type="compositionally biased region" description="Low complexity" evidence="5">
    <location>
        <begin position="209"/>
        <end position="221"/>
    </location>
</feature>
<dbReference type="InterPro" id="IPR000873">
    <property type="entry name" value="AMP-dep_synth/lig_dom"/>
</dbReference>
<dbReference type="Pfam" id="PF00501">
    <property type="entry name" value="AMP-binding"/>
    <property type="match status" value="2"/>
</dbReference>
<keyword evidence="9" id="KW-1185">Reference proteome</keyword>
<dbReference type="CDD" id="cd05905">
    <property type="entry name" value="Dip2"/>
    <property type="match status" value="2"/>
</dbReference>
<evidence type="ECO:0000259" key="7">
    <source>
        <dbReference type="PROSITE" id="PS51912"/>
    </source>
</evidence>
<evidence type="ECO:0000256" key="6">
    <source>
        <dbReference type="SAM" id="Phobius"/>
    </source>
</evidence>
<dbReference type="Gene3D" id="3.30.300.30">
    <property type="match status" value="2"/>
</dbReference>
<evidence type="ECO:0000256" key="1">
    <source>
        <dbReference type="ARBA" id="ARBA00004487"/>
    </source>
</evidence>
<feature type="region of interest" description="Disordered" evidence="5">
    <location>
        <begin position="158"/>
        <end position="231"/>
    </location>
</feature>
<feature type="domain" description="DMAP1-binding" evidence="7">
    <location>
        <begin position="7"/>
        <end position="118"/>
    </location>
</feature>
<feature type="region of interest" description="Disordered" evidence="5">
    <location>
        <begin position="45"/>
        <end position="142"/>
    </location>
</feature>
<accession>A0A8C5H3M4</accession>
<dbReference type="InterPro" id="IPR045851">
    <property type="entry name" value="AMP-bd_C_sf"/>
</dbReference>
<dbReference type="Ensembl" id="ENSGWIT00000043084.1">
    <property type="protein sequence ID" value="ENSGWIP00000039634.1"/>
    <property type="gene ID" value="ENSGWIG00000006026.1"/>
</dbReference>
<dbReference type="Pfam" id="PF06464">
    <property type="entry name" value="DMAP_binding"/>
    <property type="match status" value="1"/>
</dbReference>
<dbReference type="PROSITE" id="PS51912">
    <property type="entry name" value="DMAP1_BIND"/>
    <property type="match status" value="1"/>
</dbReference>
<dbReference type="FunFam" id="3.30.300.30:FF:000003">
    <property type="entry name" value="DIP2 disco-interacting protein 2 homolog A"/>
    <property type="match status" value="1"/>
</dbReference>
<keyword evidence="6" id="KW-1133">Transmembrane helix</keyword>
<dbReference type="GO" id="GO:0007399">
    <property type="term" value="P:nervous system development"/>
    <property type="evidence" value="ECO:0007669"/>
    <property type="project" value="UniProtKB-KW"/>
</dbReference>
<evidence type="ECO:0000256" key="5">
    <source>
        <dbReference type="SAM" id="MobiDB-lite"/>
    </source>
</evidence>
<dbReference type="InterPro" id="IPR025110">
    <property type="entry name" value="AMP-bd_C"/>
</dbReference>
<feature type="transmembrane region" description="Helical" evidence="6">
    <location>
        <begin position="996"/>
        <end position="1019"/>
    </location>
</feature>
<dbReference type="FunFam" id="3.30.300.30:FF:000001">
    <property type="entry name" value="DIP2 disco-interacting protein 2 homolog C"/>
    <property type="match status" value="1"/>
</dbReference>
<evidence type="ECO:0000256" key="3">
    <source>
        <dbReference type="ARBA" id="ARBA00022902"/>
    </source>
</evidence>
<dbReference type="InterPro" id="IPR042099">
    <property type="entry name" value="ANL_N_sf"/>
</dbReference>
<reference evidence="8" key="3">
    <citation type="submission" date="2025-09" db="UniProtKB">
        <authorList>
            <consortium name="Ensembl"/>
        </authorList>
    </citation>
    <scope>IDENTIFICATION</scope>
</reference>
<dbReference type="InterPro" id="IPR037337">
    <property type="entry name" value="Dip2-like_dom"/>
</dbReference>
<evidence type="ECO:0000256" key="4">
    <source>
        <dbReference type="ARBA" id="ARBA00023273"/>
    </source>
</evidence>
<keyword evidence="4" id="KW-0966">Cell projection</keyword>
<dbReference type="SMART" id="SM01137">
    <property type="entry name" value="DMAP_binding"/>
    <property type="match status" value="1"/>
</dbReference>
<organism evidence="8 9">
    <name type="scientific">Gouania willdenowi</name>
    <name type="common">Blunt-snouted clingfish</name>
    <name type="synonym">Lepadogaster willdenowi</name>
    <dbReference type="NCBI Taxonomy" id="441366"/>
    <lineage>
        <taxon>Eukaryota</taxon>
        <taxon>Metazoa</taxon>
        <taxon>Chordata</taxon>
        <taxon>Craniata</taxon>
        <taxon>Vertebrata</taxon>
        <taxon>Euteleostomi</taxon>
        <taxon>Actinopterygii</taxon>
        <taxon>Neopterygii</taxon>
        <taxon>Teleostei</taxon>
        <taxon>Neoteleostei</taxon>
        <taxon>Acanthomorphata</taxon>
        <taxon>Ovalentaria</taxon>
        <taxon>Blenniimorphae</taxon>
        <taxon>Blenniiformes</taxon>
        <taxon>Gobiesocoidei</taxon>
        <taxon>Gobiesocidae</taxon>
        <taxon>Gobiesocinae</taxon>
        <taxon>Gouania</taxon>
    </lineage>
</organism>
<keyword evidence="3" id="KW-0524">Neurogenesis</keyword>
<dbReference type="InterPro" id="IPR010506">
    <property type="entry name" value="DMAP1-bd"/>
</dbReference>
<reference evidence="8" key="2">
    <citation type="submission" date="2025-08" db="UniProtKB">
        <authorList>
            <consortium name="Ensembl"/>
        </authorList>
    </citation>
    <scope>IDENTIFICATION</scope>
</reference>
<dbReference type="PANTHER" id="PTHR22754:SF43">
    <property type="entry name" value="DISCO-INTERACTING PROTEIN 2 HOMOLOG B-A"/>
    <property type="match status" value="1"/>
</dbReference>
<feature type="compositionally biased region" description="Basic residues" evidence="5">
    <location>
        <begin position="69"/>
        <end position="78"/>
    </location>
</feature>
<dbReference type="Proteomes" id="UP000694680">
    <property type="component" value="Chromosome 7"/>
</dbReference>
<feature type="compositionally biased region" description="Basic and acidic residues" evidence="5">
    <location>
        <begin position="79"/>
        <end position="91"/>
    </location>
</feature>
<dbReference type="PANTHER" id="PTHR22754">
    <property type="entry name" value="DISCO-INTERACTING PROTEIN 2 DIP2 -RELATED"/>
    <property type="match status" value="1"/>
</dbReference>
<dbReference type="FunFam" id="3.40.50.12780:FF:000002">
    <property type="entry name" value="Disco interacting protein 2 homolog B"/>
    <property type="match status" value="1"/>
</dbReference>